<sequence length="282" mass="33970">MLYQINQLRDFSSLFTRKEVKRWFKDDFKSIDLKLERYNLLEKNKGTSYLKFLKNTYKILEENYPNEYILKNEFLNKWLKKELGKNDSLIINEFRTGKAIADLVMFNGVSKAFEIKTILDKEYRLSSQLQEYKKIFNEVYIIIPKNQINKYINYDKYVGIISYDSEIKNFELIRRAITNNEIDSNSLIEILHTKEYLEIVYNYYGYLPDMTVFTQYEVCKQLLYNIPKGELNTLFLRIIKKRKVNNLFFNKINNEFNQICLSLNLNKSEKDKLIEKLKTNIN</sequence>
<dbReference type="NCBIfam" id="NF033832">
    <property type="entry name" value="sce7726_fam"/>
    <property type="match status" value="1"/>
</dbReference>
<protein>
    <recommendedName>
        <fullName evidence="3">Sce7726 family protein</fullName>
    </recommendedName>
</protein>
<reference evidence="1 2" key="1">
    <citation type="submission" date="2017-09" db="EMBL/GenBank/DDBJ databases">
        <title>Complete circularized genomes of four mosquito-derived Elizabethkingia anophelis isolates.</title>
        <authorList>
            <person name="Nicholson A.C."/>
            <person name="Xu J."/>
        </authorList>
    </citation>
    <scope>NUCLEOTIDE SEQUENCE [LARGE SCALE GENOMIC DNA]</scope>
    <source>
        <strain evidence="1 2">R26</strain>
    </source>
</reference>
<dbReference type="EMBL" id="CP023401">
    <property type="protein sequence ID" value="ATC36313.1"/>
    <property type="molecule type" value="Genomic_DNA"/>
</dbReference>
<dbReference type="RefSeq" id="WP_009089177.1">
    <property type="nucleotide sequence ID" value="NZ_ANIW01000055.1"/>
</dbReference>
<evidence type="ECO:0000313" key="1">
    <source>
        <dbReference type="EMBL" id="ATC36313.1"/>
    </source>
</evidence>
<proteinExistence type="predicted"/>
<organism evidence="1 2">
    <name type="scientific">Elizabethkingia anophelis R26</name>
    <dbReference type="NCBI Taxonomy" id="1246994"/>
    <lineage>
        <taxon>Bacteria</taxon>
        <taxon>Pseudomonadati</taxon>
        <taxon>Bacteroidota</taxon>
        <taxon>Flavobacteriia</taxon>
        <taxon>Flavobacteriales</taxon>
        <taxon>Weeksellaceae</taxon>
        <taxon>Elizabethkingia</taxon>
    </lineage>
</organism>
<dbReference type="InterPro" id="IPR047729">
    <property type="entry name" value="Sce7726-like"/>
</dbReference>
<evidence type="ECO:0000313" key="2">
    <source>
        <dbReference type="Proteomes" id="UP000190057"/>
    </source>
</evidence>
<dbReference type="Proteomes" id="UP000190057">
    <property type="component" value="Chromosome"/>
</dbReference>
<keyword evidence="2" id="KW-1185">Reference proteome</keyword>
<accession>A0ABM6MT16</accession>
<dbReference type="GeneID" id="56684572"/>
<evidence type="ECO:0008006" key="3">
    <source>
        <dbReference type="Google" id="ProtNLM"/>
    </source>
</evidence>
<gene>
    <name evidence="1" type="ORF">BAZ09_008835</name>
</gene>
<name>A0ABM6MT16_9FLAO</name>